<dbReference type="InterPro" id="IPR002701">
    <property type="entry name" value="CM_II_prokaryot"/>
</dbReference>
<reference evidence="3" key="1">
    <citation type="journal article" date="2007" name="Environ. Microbiol.">
        <title>Proteorhodopsin photosystem gene clusters exhibit co-evolutionary trends and shared ancestry among diverse marine microbial phyla.</title>
        <authorList>
            <person name="McCarren J."/>
            <person name="Delong E.F."/>
        </authorList>
    </citation>
    <scope>NUCLEOTIDE SEQUENCE</scope>
</reference>
<dbReference type="GO" id="GO:0009697">
    <property type="term" value="P:salicylic acid biosynthetic process"/>
    <property type="evidence" value="ECO:0007669"/>
    <property type="project" value="TreeGrafter"/>
</dbReference>
<dbReference type="EMBL" id="EF089399">
    <property type="protein sequence ID" value="ABL97673.1"/>
    <property type="molecule type" value="Genomic_DNA"/>
</dbReference>
<dbReference type="Gene3D" id="1.20.59.10">
    <property type="entry name" value="Chorismate mutase"/>
    <property type="match status" value="1"/>
</dbReference>
<evidence type="ECO:0000256" key="1">
    <source>
        <dbReference type="ARBA" id="ARBA00023235"/>
    </source>
</evidence>
<sequence>MNMTITMKEVREEIDLLDKELVLLLARRQKCIEMAALVKNDKNLIVDEERIEDVISKVTAFGESCGLTREISEPLWRKLIQLSIEHEFKELDCLQNTN</sequence>
<dbReference type="InterPro" id="IPR036979">
    <property type="entry name" value="CM_dom_sf"/>
</dbReference>
<evidence type="ECO:0000313" key="3">
    <source>
        <dbReference type="EMBL" id="ABL97673.1"/>
    </source>
</evidence>
<gene>
    <name evidence="3" type="ORF">MBMO_EB0-39H12.0049</name>
</gene>
<protein>
    <submittedName>
        <fullName evidence="3">Chorismate mutase</fullName>
    </submittedName>
</protein>
<keyword evidence="1" id="KW-0413">Isomerase</keyword>
<proteinExistence type="predicted"/>
<organism evidence="3">
    <name type="scientific">uncultured marine bacterium EB0_39H12</name>
    <dbReference type="NCBI Taxonomy" id="415437"/>
    <lineage>
        <taxon>Bacteria</taxon>
        <taxon>environmental samples</taxon>
    </lineage>
</organism>
<dbReference type="PANTHER" id="PTHR38041">
    <property type="entry name" value="CHORISMATE MUTASE"/>
    <property type="match status" value="1"/>
</dbReference>
<dbReference type="InterPro" id="IPR051331">
    <property type="entry name" value="Chorismate_mutase-related"/>
</dbReference>
<dbReference type="PROSITE" id="PS51168">
    <property type="entry name" value="CHORISMATE_MUT_2"/>
    <property type="match status" value="1"/>
</dbReference>
<feature type="domain" description="Chorismate mutase" evidence="2">
    <location>
        <begin position="1"/>
        <end position="91"/>
    </location>
</feature>
<dbReference type="Pfam" id="PF01817">
    <property type="entry name" value="CM_2"/>
    <property type="match status" value="1"/>
</dbReference>
<evidence type="ECO:0000259" key="2">
    <source>
        <dbReference type="PROSITE" id="PS51168"/>
    </source>
</evidence>
<dbReference type="GO" id="GO:0046417">
    <property type="term" value="P:chorismate metabolic process"/>
    <property type="evidence" value="ECO:0007669"/>
    <property type="project" value="InterPro"/>
</dbReference>
<accession>A4GHW2</accession>
<dbReference type="AlphaFoldDB" id="A4GHW2"/>
<dbReference type="SMART" id="SM00830">
    <property type="entry name" value="CM_2"/>
    <property type="match status" value="1"/>
</dbReference>
<dbReference type="PANTHER" id="PTHR38041:SF1">
    <property type="entry name" value="CHORISMATE MUTASE"/>
    <property type="match status" value="1"/>
</dbReference>
<dbReference type="GO" id="GO:0004106">
    <property type="term" value="F:chorismate mutase activity"/>
    <property type="evidence" value="ECO:0007669"/>
    <property type="project" value="InterPro"/>
</dbReference>
<dbReference type="InterPro" id="IPR036263">
    <property type="entry name" value="Chorismate_II_sf"/>
</dbReference>
<dbReference type="SUPFAM" id="SSF48600">
    <property type="entry name" value="Chorismate mutase II"/>
    <property type="match status" value="1"/>
</dbReference>
<name>A4GHW2_9BACT</name>